<feature type="compositionally biased region" description="Basic and acidic residues" evidence="1">
    <location>
        <begin position="66"/>
        <end position="101"/>
    </location>
</feature>
<keyword evidence="2" id="KW-0472">Membrane</keyword>
<evidence type="ECO:0000256" key="1">
    <source>
        <dbReference type="SAM" id="MobiDB-lite"/>
    </source>
</evidence>
<reference evidence="3 4" key="1">
    <citation type="submission" date="2020-08" db="EMBL/GenBank/DDBJ databases">
        <title>Functional genomics of gut bacteria from endangered species of beetles.</title>
        <authorList>
            <person name="Carlos-Shanley C."/>
        </authorList>
    </citation>
    <scope>NUCLEOTIDE SEQUENCE [LARGE SCALE GENOMIC DNA]</scope>
    <source>
        <strain evidence="3 4">S00192</strain>
    </source>
</reference>
<feature type="transmembrane region" description="Helical" evidence="2">
    <location>
        <begin position="20"/>
        <end position="37"/>
    </location>
</feature>
<dbReference type="RefSeq" id="WP_311770020.1">
    <property type="nucleotide sequence ID" value="NZ_JACHLJ010000001.1"/>
</dbReference>
<accession>A0A7W9L518</accession>
<dbReference type="AlphaFoldDB" id="A0A7W9L518"/>
<name>A0A7W9L518_BREVE</name>
<dbReference type="EMBL" id="JACHLJ010000001">
    <property type="protein sequence ID" value="MBB5770905.1"/>
    <property type="molecule type" value="Genomic_DNA"/>
</dbReference>
<evidence type="ECO:0000256" key="2">
    <source>
        <dbReference type="SAM" id="Phobius"/>
    </source>
</evidence>
<organism evidence="3 4">
    <name type="scientific">Brevundimonas vesicularis</name>
    <name type="common">Pseudomonas vesicularis</name>
    <dbReference type="NCBI Taxonomy" id="41276"/>
    <lineage>
        <taxon>Bacteria</taxon>
        <taxon>Pseudomonadati</taxon>
        <taxon>Pseudomonadota</taxon>
        <taxon>Alphaproteobacteria</taxon>
        <taxon>Caulobacterales</taxon>
        <taxon>Caulobacteraceae</taxon>
        <taxon>Brevundimonas</taxon>
    </lineage>
</organism>
<protein>
    <submittedName>
        <fullName evidence="3">Putative SAM-dependent methyltransferase</fullName>
    </submittedName>
</protein>
<dbReference type="GO" id="GO:0032259">
    <property type="term" value="P:methylation"/>
    <property type="evidence" value="ECO:0007669"/>
    <property type="project" value="UniProtKB-KW"/>
</dbReference>
<evidence type="ECO:0000313" key="3">
    <source>
        <dbReference type="EMBL" id="MBB5770905.1"/>
    </source>
</evidence>
<evidence type="ECO:0000313" key="4">
    <source>
        <dbReference type="Proteomes" id="UP000556201"/>
    </source>
</evidence>
<sequence length="130" mass="14398">MIDTLAFLRSIPRLLSPTGWLIVAIIAAFVVTGAYCSHRGAQGERDRQAVQTQKTEAKASGARETAAIEREADTTTIRNRQEERDHAAEAIPDSRPDDRELRRRCRQLREAGRSLPDCDGFDRPAQAGPA</sequence>
<keyword evidence="2" id="KW-1133">Transmembrane helix</keyword>
<feature type="region of interest" description="Disordered" evidence="1">
    <location>
        <begin position="40"/>
        <end position="101"/>
    </location>
</feature>
<keyword evidence="3" id="KW-0489">Methyltransferase</keyword>
<keyword evidence="2" id="KW-0812">Transmembrane</keyword>
<dbReference type="Proteomes" id="UP000556201">
    <property type="component" value="Unassembled WGS sequence"/>
</dbReference>
<gene>
    <name evidence="3" type="ORF">HNP47_000874</name>
</gene>
<keyword evidence="3" id="KW-0808">Transferase</keyword>
<dbReference type="GO" id="GO:0008168">
    <property type="term" value="F:methyltransferase activity"/>
    <property type="evidence" value="ECO:0007669"/>
    <property type="project" value="UniProtKB-KW"/>
</dbReference>
<comment type="caution">
    <text evidence="3">The sequence shown here is derived from an EMBL/GenBank/DDBJ whole genome shotgun (WGS) entry which is preliminary data.</text>
</comment>
<proteinExistence type="predicted"/>